<dbReference type="PROSITE" id="PS52029">
    <property type="entry name" value="LD_TPASE"/>
    <property type="match status" value="1"/>
</dbReference>
<name>A0ABV9EV60_9SPHN</name>
<keyword evidence="6 7" id="KW-0961">Cell wall biogenesis/degradation</keyword>
<organism evidence="10 11">
    <name type="scientific">Sphingobium tyrosinilyticum</name>
    <dbReference type="NCBI Taxonomy" id="2715436"/>
    <lineage>
        <taxon>Bacteria</taxon>
        <taxon>Pseudomonadati</taxon>
        <taxon>Pseudomonadota</taxon>
        <taxon>Alphaproteobacteria</taxon>
        <taxon>Sphingomonadales</taxon>
        <taxon>Sphingomonadaceae</taxon>
        <taxon>Sphingobium</taxon>
    </lineage>
</organism>
<evidence type="ECO:0000313" key="11">
    <source>
        <dbReference type="Proteomes" id="UP001595957"/>
    </source>
</evidence>
<dbReference type="InterPro" id="IPR036365">
    <property type="entry name" value="PGBD-like_sf"/>
</dbReference>
<evidence type="ECO:0000259" key="9">
    <source>
        <dbReference type="PROSITE" id="PS52029"/>
    </source>
</evidence>
<accession>A0ABV9EV60</accession>
<sequence length="501" mass="54935">MIAALLAVALIESSALAQPAAGQEGVRSSIGAEIRASVGGKLRDFYAPRGYWPLWVDGSRVGGQADALLDLIRTARADGLDPKDYDLRDLERVVEEANSGGGDPKLLARADLALSKSFSAIVRDMRRPSKRVKMRYLDPEVQPRDDDPAEILRAAAVAASFTDYVRQAGWMNPFYMQLRTARQGFAERWGNLPDVMVSAGAKLRPGVKGQAAVLLRRRLGLAEGGSYDKALAAKVRAFQADHGLKADGVAGAQTVEALNRPSGWYDRMLALNLDRARLLPGPWVRHVVVDAASARLWYFSNGRQDGTMKVVAGAPESQTPLMAGMIRYATLNPYWNVPSDLVQRKLSQRILNGASLSQLNYEALSDWGANARRLDETEIDWQAVADGRQQLRVRQLPGGANAMGKVKFMFPNDLGIYLHDTPSRDLLAKPARHFSNGCVRLEDAQRLGRWFFGKPLVAESGEPEQHVPLPQPVPVYLTYLTAVPIGQGVQFLPDVYGRDGV</sequence>
<feature type="chain" id="PRO_5046202632" evidence="8">
    <location>
        <begin position="18"/>
        <end position="501"/>
    </location>
</feature>
<protein>
    <submittedName>
        <fullName evidence="10">L,D-transpeptidase family protein</fullName>
    </submittedName>
</protein>
<dbReference type="CDD" id="cd16913">
    <property type="entry name" value="YkuD_like"/>
    <property type="match status" value="1"/>
</dbReference>
<keyword evidence="4 7" id="KW-0133">Cell shape</keyword>
<dbReference type="InterPro" id="IPR005490">
    <property type="entry name" value="LD_TPept_cat_dom"/>
</dbReference>
<evidence type="ECO:0000256" key="2">
    <source>
        <dbReference type="ARBA" id="ARBA00005992"/>
    </source>
</evidence>
<dbReference type="Pfam" id="PF01471">
    <property type="entry name" value="PG_binding_1"/>
    <property type="match status" value="1"/>
</dbReference>
<dbReference type="InterPro" id="IPR002477">
    <property type="entry name" value="Peptidoglycan-bd-like"/>
</dbReference>
<dbReference type="InterPro" id="IPR052905">
    <property type="entry name" value="LD-transpeptidase_YkuD-like"/>
</dbReference>
<feature type="domain" description="L,D-TPase catalytic" evidence="9">
    <location>
        <begin position="285"/>
        <end position="459"/>
    </location>
</feature>
<evidence type="ECO:0000256" key="6">
    <source>
        <dbReference type="ARBA" id="ARBA00023316"/>
    </source>
</evidence>
<dbReference type="Gene3D" id="1.10.101.10">
    <property type="entry name" value="PGBD-like superfamily/PGBD"/>
    <property type="match status" value="1"/>
</dbReference>
<dbReference type="PANTHER" id="PTHR41533:SF2">
    <property type="entry name" value="BLR7131 PROTEIN"/>
    <property type="match status" value="1"/>
</dbReference>
<feature type="signal peptide" evidence="8">
    <location>
        <begin position="1"/>
        <end position="17"/>
    </location>
</feature>
<reference evidence="11" key="1">
    <citation type="journal article" date="2019" name="Int. J. Syst. Evol. Microbiol.">
        <title>The Global Catalogue of Microorganisms (GCM) 10K type strain sequencing project: providing services to taxonomists for standard genome sequencing and annotation.</title>
        <authorList>
            <consortium name="The Broad Institute Genomics Platform"/>
            <consortium name="The Broad Institute Genome Sequencing Center for Infectious Disease"/>
            <person name="Wu L."/>
            <person name="Ma J."/>
        </authorList>
    </citation>
    <scope>NUCLEOTIDE SEQUENCE [LARGE SCALE GENOMIC DNA]</scope>
    <source>
        <strain evidence="11">NBRC 103632</strain>
    </source>
</reference>
<keyword evidence="11" id="KW-1185">Reference proteome</keyword>
<evidence type="ECO:0000256" key="3">
    <source>
        <dbReference type="ARBA" id="ARBA00022679"/>
    </source>
</evidence>
<keyword evidence="5 7" id="KW-0573">Peptidoglycan synthesis</keyword>
<evidence type="ECO:0000313" key="10">
    <source>
        <dbReference type="EMBL" id="MFC4593561.1"/>
    </source>
</evidence>
<evidence type="ECO:0000256" key="8">
    <source>
        <dbReference type="SAM" id="SignalP"/>
    </source>
</evidence>
<evidence type="ECO:0000256" key="4">
    <source>
        <dbReference type="ARBA" id="ARBA00022960"/>
    </source>
</evidence>
<dbReference type="PANTHER" id="PTHR41533">
    <property type="entry name" value="L,D-TRANSPEPTIDASE HI_1667-RELATED"/>
    <property type="match status" value="1"/>
</dbReference>
<feature type="active site" description="Nucleophile" evidence="7">
    <location>
        <position position="438"/>
    </location>
</feature>
<keyword evidence="3" id="KW-0808">Transferase</keyword>
<proteinExistence type="inferred from homology"/>
<feature type="active site" description="Proton donor/acceptor" evidence="7">
    <location>
        <position position="419"/>
    </location>
</feature>
<dbReference type="InterPro" id="IPR045380">
    <property type="entry name" value="LD_TPept_scaffold_dom"/>
</dbReference>
<comment type="pathway">
    <text evidence="1 7">Cell wall biogenesis; peptidoglycan biosynthesis.</text>
</comment>
<dbReference type="InterPro" id="IPR036366">
    <property type="entry name" value="PGBDSf"/>
</dbReference>
<dbReference type="SUPFAM" id="SSF47090">
    <property type="entry name" value="PGBD-like"/>
    <property type="match status" value="1"/>
</dbReference>
<dbReference type="RefSeq" id="WP_066528505.1">
    <property type="nucleotide sequence ID" value="NZ_JBHSFZ010000006.1"/>
</dbReference>
<dbReference type="Pfam" id="PF20142">
    <property type="entry name" value="Scaffold"/>
    <property type="match status" value="1"/>
</dbReference>
<gene>
    <name evidence="10" type="ORF">ACFO3E_05065</name>
</gene>
<comment type="similarity">
    <text evidence="2">Belongs to the YkuD family.</text>
</comment>
<evidence type="ECO:0000256" key="1">
    <source>
        <dbReference type="ARBA" id="ARBA00004752"/>
    </source>
</evidence>
<comment type="caution">
    <text evidence="10">The sequence shown here is derived from an EMBL/GenBank/DDBJ whole genome shotgun (WGS) entry which is preliminary data.</text>
</comment>
<dbReference type="Proteomes" id="UP001595957">
    <property type="component" value="Unassembled WGS sequence"/>
</dbReference>
<dbReference type="InterPro" id="IPR038063">
    <property type="entry name" value="Transpep_catalytic_dom"/>
</dbReference>
<evidence type="ECO:0000256" key="5">
    <source>
        <dbReference type="ARBA" id="ARBA00022984"/>
    </source>
</evidence>
<dbReference type="SUPFAM" id="SSF141523">
    <property type="entry name" value="L,D-transpeptidase catalytic domain-like"/>
    <property type="match status" value="1"/>
</dbReference>
<keyword evidence="8" id="KW-0732">Signal</keyword>
<dbReference type="Gene3D" id="2.40.440.10">
    <property type="entry name" value="L,D-transpeptidase catalytic domain-like"/>
    <property type="match status" value="1"/>
</dbReference>
<dbReference type="Pfam" id="PF03734">
    <property type="entry name" value="YkuD"/>
    <property type="match status" value="1"/>
</dbReference>
<dbReference type="EMBL" id="JBHSFZ010000006">
    <property type="protein sequence ID" value="MFC4593561.1"/>
    <property type="molecule type" value="Genomic_DNA"/>
</dbReference>
<evidence type="ECO:0000256" key="7">
    <source>
        <dbReference type="PROSITE-ProRule" id="PRU01373"/>
    </source>
</evidence>